<dbReference type="InterPro" id="IPR012442">
    <property type="entry name" value="DUF1645_plant"/>
</dbReference>
<dbReference type="PANTHER" id="PTHR33095">
    <property type="entry name" value="OS07G0619500 PROTEIN"/>
    <property type="match status" value="1"/>
</dbReference>
<accession>A0A2I4EPA4</accession>
<feature type="region of interest" description="Disordered" evidence="1">
    <location>
        <begin position="53"/>
        <end position="83"/>
    </location>
</feature>
<protein>
    <submittedName>
        <fullName evidence="3">Uncharacterized protein LOC108991447</fullName>
    </submittedName>
</protein>
<dbReference type="Pfam" id="PF07816">
    <property type="entry name" value="DUF1645"/>
    <property type="match status" value="1"/>
</dbReference>
<keyword evidence="2" id="KW-1185">Reference proteome</keyword>
<dbReference type="PANTHER" id="PTHR33095:SF23">
    <property type="entry name" value="DUF1645 FAMILY PROTEIN"/>
    <property type="match status" value="1"/>
</dbReference>
<dbReference type="KEGG" id="jre:108991447"/>
<dbReference type="GeneID" id="108991447"/>
<reference evidence="3" key="1">
    <citation type="submission" date="2025-08" db="UniProtKB">
        <authorList>
            <consortium name="RefSeq"/>
        </authorList>
    </citation>
    <scope>IDENTIFICATION</scope>
    <source>
        <tissue evidence="3">Leaves</tissue>
    </source>
</reference>
<dbReference type="RefSeq" id="XP_018821235.1">
    <property type="nucleotide sequence ID" value="XM_018965690.1"/>
</dbReference>
<organism evidence="2 3">
    <name type="scientific">Juglans regia</name>
    <name type="common">English walnut</name>
    <dbReference type="NCBI Taxonomy" id="51240"/>
    <lineage>
        <taxon>Eukaryota</taxon>
        <taxon>Viridiplantae</taxon>
        <taxon>Streptophyta</taxon>
        <taxon>Embryophyta</taxon>
        <taxon>Tracheophyta</taxon>
        <taxon>Spermatophyta</taxon>
        <taxon>Magnoliopsida</taxon>
        <taxon>eudicotyledons</taxon>
        <taxon>Gunneridae</taxon>
        <taxon>Pentapetalae</taxon>
        <taxon>rosids</taxon>
        <taxon>fabids</taxon>
        <taxon>Fagales</taxon>
        <taxon>Juglandaceae</taxon>
        <taxon>Juglans</taxon>
    </lineage>
</organism>
<dbReference type="FunCoup" id="A0A2I4EPA4">
    <property type="interactions" value="40"/>
</dbReference>
<dbReference type="OrthoDB" id="666789at2759"/>
<dbReference type="Proteomes" id="UP000235220">
    <property type="component" value="Chromosome 9"/>
</dbReference>
<feature type="region of interest" description="Disordered" evidence="1">
    <location>
        <begin position="131"/>
        <end position="170"/>
    </location>
</feature>
<evidence type="ECO:0000313" key="2">
    <source>
        <dbReference type="Proteomes" id="UP000235220"/>
    </source>
</evidence>
<dbReference type="AlphaFoldDB" id="A0A2I4EPA4"/>
<evidence type="ECO:0000313" key="3">
    <source>
        <dbReference type="RefSeq" id="XP_018821235.1"/>
    </source>
</evidence>
<sequence length="302" mass="33572">MQGNSVLSPSPSFNSYSSGKLHGIATRVVEELRHEHDSDANHIFACAPENSPLQFQETSNTGPLQQQKQQQEGRDNNDGEDDFEFPFVCREPHSSTISADEIFCNGRIRPIQPISIFDQSLVANYSLTKRTDSSKKSRLRRPPLRKLMTEEREREAAREPASCSSSEADELDGVPTGTYCAWTPKKGQAKAEAAPSSHGDCKKSNSTVSSKRWKLRDFLYRSNSDGNETFVVLTPSKKTITDASPAPVSANENKGKVRDADYARNRAVKEAGDKRKSSFLVGFFAHVDGLSWKLHEFAATER</sequence>
<feature type="compositionally biased region" description="Polar residues" evidence="1">
    <location>
        <begin position="53"/>
        <end position="64"/>
    </location>
</feature>
<evidence type="ECO:0000256" key="1">
    <source>
        <dbReference type="SAM" id="MobiDB-lite"/>
    </source>
</evidence>
<dbReference type="InParanoid" id="A0A2I4EPA4"/>
<dbReference type="STRING" id="51240.A0A2I4EPA4"/>
<proteinExistence type="predicted"/>
<gene>
    <name evidence="3" type="primary">LOC108991447</name>
</gene>
<feature type="compositionally biased region" description="Basic and acidic residues" evidence="1">
    <location>
        <begin position="147"/>
        <end position="158"/>
    </location>
</feature>
<name>A0A2I4EPA4_JUGRE</name>